<comment type="caution">
    <text evidence="2">The sequence shown here is derived from an EMBL/GenBank/DDBJ whole genome shotgun (WGS) entry which is preliminary data.</text>
</comment>
<dbReference type="InterPro" id="IPR027417">
    <property type="entry name" value="P-loop_NTPase"/>
</dbReference>
<dbReference type="Gene3D" id="3.40.50.300">
    <property type="entry name" value="P-loop containing nucleotide triphosphate hydrolases"/>
    <property type="match status" value="1"/>
</dbReference>
<evidence type="ECO:0000259" key="1">
    <source>
        <dbReference type="Pfam" id="PF13304"/>
    </source>
</evidence>
<dbReference type="Pfam" id="PF13304">
    <property type="entry name" value="AAA_21"/>
    <property type="match status" value="1"/>
</dbReference>
<dbReference type="OrthoDB" id="994504at2"/>
<accession>A0A2V3PQS1</accession>
<dbReference type="GO" id="GO:0016887">
    <property type="term" value="F:ATP hydrolysis activity"/>
    <property type="evidence" value="ECO:0007669"/>
    <property type="project" value="InterPro"/>
</dbReference>
<reference evidence="2 3" key="1">
    <citation type="submission" date="2018-03" db="EMBL/GenBank/DDBJ databases">
        <title>Genomic Encyclopedia of Archaeal and Bacterial Type Strains, Phase II (KMG-II): from individual species to whole genera.</title>
        <authorList>
            <person name="Goeker M."/>
        </authorList>
    </citation>
    <scope>NUCLEOTIDE SEQUENCE [LARGE SCALE GENOMIC DNA]</scope>
    <source>
        <strain evidence="2 3">DSM 100214</strain>
    </source>
</reference>
<gene>
    <name evidence="2" type="ORF">CLV62_111107</name>
</gene>
<evidence type="ECO:0000313" key="3">
    <source>
        <dbReference type="Proteomes" id="UP000247973"/>
    </source>
</evidence>
<dbReference type="AlphaFoldDB" id="A0A2V3PQS1"/>
<dbReference type="RefSeq" id="WP_110310706.1">
    <property type="nucleotide sequence ID" value="NZ_QICL01000011.1"/>
</dbReference>
<proteinExistence type="predicted"/>
<evidence type="ECO:0000313" key="2">
    <source>
        <dbReference type="EMBL" id="PXV64149.1"/>
    </source>
</evidence>
<protein>
    <submittedName>
        <fullName evidence="2">Putative AbiEii toxin of type IV toxin-antitoxin system</fullName>
    </submittedName>
</protein>
<sequence length="386" mass="45127">MILEFFKYIREEGKPNQWGIEGKDGDLVRFDNINLFVGKNAVGKSRTLSALCEIATLLSLKKPVSNLKFKDSKYHLILKEDNITYEYTISIENRLITEEILRVKGIEKYNRTKNIIYSQTSLRFDKLDIAATDPITSIQDKDDEYPYIPEIFEWSNALKNYAFTNQYEKNHLIKDKEDLESSKLIEDFSPDNVIKLFFEGKNRFGQPFIDTIISDLHDIGYDVTNIDLLKNKLGIGISVQEEELSEPTLQLDMSQGMFRALSFLIQMEFALLSKISVCLLIDDLGEGLDYARSKSLIDILIYKVNNSDIQIFITSNDRYIMNKIPLRYWSVIERKHNISVFHNYHNAREIFDDFKYTGLNNFDFLATDFYLQGFKDEQEEEKEEEE</sequence>
<feature type="domain" description="ATPase AAA-type core" evidence="1">
    <location>
        <begin position="33"/>
        <end position="315"/>
    </location>
</feature>
<dbReference type="InterPro" id="IPR003959">
    <property type="entry name" value="ATPase_AAA_core"/>
</dbReference>
<organism evidence="2 3">
    <name type="scientific">Dysgonomonas alginatilytica</name>
    <dbReference type="NCBI Taxonomy" id="1605892"/>
    <lineage>
        <taxon>Bacteria</taxon>
        <taxon>Pseudomonadati</taxon>
        <taxon>Bacteroidota</taxon>
        <taxon>Bacteroidia</taxon>
        <taxon>Bacteroidales</taxon>
        <taxon>Dysgonomonadaceae</taxon>
        <taxon>Dysgonomonas</taxon>
    </lineage>
</organism>
<dbReference type="EMBL" id="QICL01000011">
    <property type="protein sequence ID" value="PXV64149.1"/>
    <property type="molecule type" value="Genomic_DNA"/>
</dbReference>
<dbReference type="Proteomes" id="UP000247973">
    <property type="component" value="Unassembled WGS sequence"/>
</dbReference>
<dbReference type="GO" id="GO:0005524">
    <property type="term" value="F:ATP binding"/>
    <property type="evidence" value="ECO:0007669"/>
    <property type="project" value="InterPro"/>
</dbReference>
<dbReference type="SUPFAM" id="SSF52540">
    <property type="entry name" value="P-loop containing nucleoside triphosphate hydrolases"/>
    <property type="match status" value="1"/>
</dbReference>
<name>A0A2V3PQS1_9BACT</name>
<keyword evidence="3" id="KW-1185">Reference proteome</keyword>